<feature type="transmembrane region" description="Helical" evidence="1">
    <location>
        <begin position="44"/>
        <end position="69"/>
    </location>
</feature>
<feature type="transmembrane region" description="Helical" evidence="1">
    <location>
        <begin position="113"/>
        <end position="134"/>
    </location>
</feature>
<feature type="transmembrane region" description="Helical" evidence="1">
    <location>
        <begin position="173"/>
        <end position="191"/>
    </location>
</feature>
<dbReference type="AlphaFoldDB" id="A0A9X3L758"/>
<keyword evidence="1" id="KW-0472">Membrane</keyword>
<dbReference type="SUPFAM" id="SSF48317">
    <property type="entry name" value="Acid phosphatase/Vanadium-dependent haloperoxidase"/>
    <property type="match status" value="1"/>
</dbReference>
<reference evidence="3" key="1">
    <citation type="submission" date="2022-05" db="EMBL/GenBank/DDBJ databases">
        <authorList>
            <person name="Colautti A."/>
            <person name="Iacumin L."/>
        </authorList>
    </citation>
    <scope>NUCLEOTIDE SEQUENCE</scope>
    <source>
        <strain evidence="3">DSM 30747</strain>
    </source>
</reference>
<protein>
    <submittedName>
        <fullName evidence="3">Phosphatase PAP2 family protein</fullName>
    </submittedName>
</protein>
<organism evidence="3 4">
    <name type="scientific">Psychrobacillus psychrodurans</name>
    <dbReference type="NCBI Taxonomy" id="126157"/>
    <lineage>
        <taxon>Bacteria</taxon>
        <taxon>Bacillati</taxon>
        <taxon>Bacillota</taxon>
        <taxon>Bacilli</taxon>
        <taxon>Bacillales</taxon>
        <taxon>Bacillaceae</taxon>
        <taxon>Psychrobacillus</taxon>
    </lineage>
</organism>
<gene>
    <name evidence="3" type="ORF">M9R61_04675</name>
</gene>
<dbReference type="EMBL" id="JAMKBI010000002">
    <property type="protein sequence ID" value="MCZ8532642.1"/>
    <property type="molecule type" value="Genomic_DNA"/>
</dbReference>
<dbReference type="PANTHER" id="PTHR14969">
    <property type="entry name" value="SPHINGOSINE-1-PHOSPHATE PHOSPHOHYDROLASE"/>
    <property type="match status" value="1"/>
</dbReference>
<evidence type="ECO:0000313" key="3">
    <source>
        <dbReference type="EMBL" id="MCZ8532642.1"/>
    </source>
</evidence>
<dbReference type="Proteomes" id="UP001152172">
    <property type="component" value="Unassembled WGS sequence"/>
</dbReference>
<comment type="caution">
    <text evidence="3">The sequence shown here is derived from an EMBL/GenBank/DDBJ whole genome shotgun (WGS) entry which is preliminary data.</text>
</comment>
<evidence type="ECO:0000259" key="2">
    <source>
        <dbReference type="SMART" id="SM00014"/>
    </source>
</evidence>
<dbReference type="InterPro" id="IPR000326">
    <property type="entry name" value="PAP2/HPO"/>
</dbReference>
<evidence type="ECO:0000256" key="1">
    <source>
        <dbReference type="SAM" id="Phobius"/>
    </source>
</evidence>
<dbReference type="CDD" id="cd03392">
    <property type="entry name" value="PAP2_like_2"/>
    <property type="match status" value="1"/>
</dbReference>
<proteinExistence type="predicted"/>
<keyword evidence="4" id="KW-1185">Reference proteome</keyword>
<dbReference type="Pfam" id="PF01569">
    <property type="entry name" value="PAP2"/>
    <property type="match status" value="1"/>
</dbReference>
<dbReference type="InterPro" id="IPR036938">
    <property type="entry name" value="PAP2/HPO_sf"/>
</dbReference>
<accession>A0A9X3L758</accession>
<name>A0A9X3L758_9BACI</name>
<dbReference type="Gene3D" id="1.20.144.10">
    <property type="entry name" value="Phosphatidic acid phosphatase type 2/haloperoxidase"/>
    <property type="match status" value="2"/>
</dbReference>
<feature type="transmembrane region" description="Helical" evidence="1">
    <location>
        <begin position="140"/>
        <end position="161"/>
    </location>
</feature>
<feature type="transmembrane region" description="Helical" evidence="1">
    <location>
        <begin position="75"/>
        <end position="92"/>
    </location>
</feature>
<keyword evidence="1" id="KW-0812">Transmembrane</keyword>
<evidence type="ECO:0000313" key="4">
    <source>
        <dbReference type="Proteomes" id="UP001152172"/>
    </source>
</evidence>
<dbReference type="SMART" id="SM00014">
    <property type="entry name" value="acidPPc"/>
    <property type="match status" value="1"/>
</dbReference>
<keyword evidence="1" id="KW-1133">Transmembrane helix</keyword>
<feature type="transmembrane region" description="Helical" evidence="1">
    <location>
        <begin position="6"/>
        <end position="23"/>
    </location>
</feature>
<dbReference type="PANTHER" id="PTHR14969:SF13">
    <property type="entry name" value="AT30094P"/>
    <property type="match status" value="1"/>
</dbReference>
<sequence length="200" mass="23285">MNKSKYVIAVCTFVVFCIIWMTYDTSFIQSFDRIASDLLYGNKFITMFHYLGETKFIFAVTIIVLIIIWFREHDYRLMVFVIFSVGAGYGLYQLLKRVIERPRPEIVDQFSTFSFPSGHAVHGLLYLLTIAYLINRTVASIRASIIVWLSAIILAFLIGLSRITEGRHFASDVLAGWMLGYSWFVLCLWWYKRGNRELSK</sequence>
<feature type="domain" description="Phosphatidic acid phosphatase type 2/haloperoxidase" evidence="2">
    <location>
        <begin position="75"/>
        <end position="188"/>
    </location>
</feature>
<dbReference type="RefSeq" id="WP_269921179.1">
    <property type="nucleotide sequence ID" value="NZ_JAMKBI010000002.1"/>
</dbReference>